<gene>
    <name evidence="9" type="ordered locus">AM1_B0109</name>
</gene>
<dbReference type="GO" id="GO:0004497">
    <property type="term" value="F:monooxygenase activity"/>
    <property type="evidence" value="ECO:0007669"/>
    <property type="project" value="UniProtKB-KW"/>
</dbReference>
<dbReference type="OrthoDB" id="446280at2"/>
<dbReference type="InterPro" id="IPR002401">
    <property type="entry name" value="Cyt_P450_E_grp-I"/>
</dbReference>
<evidence type="ECO:0000256" key="7">
    <source>
        <dbReference type="PIRSR" id="PIRSR602401-1"/>
    </source>
</evidence>
<dbReference type="GO" id="GO:0016705">
    <property type="term" value="F:oxidoreductase activity, acting on paired donors, with incorporation or reduction of molecular oxygen"/>
    <property type="evidence" value="ECO:0007669"/>
    <property type="project" value="InterPro"/>
</dbReference>
<dbReference type="Gene3D" id="1.10.630.10">
    <property type="entry name" value="Cytochrome P450"/>
    <property type="match status" value="1"/>
</dbReference>
<comment type="cofactor">
    <cofactor evidence="7">
        <name>heme</name>
        <dbReference type="ChEBI" id="CHEBI:30413"/>
    </cofactor>
</comment>
<keyword evidence="9" id="KW-0614">Plasmid</keyword>
<geneLocation type="plasmid" evidence="9 10">
    <name>pREB2</name>
</geneLocation>
<dbReference type="InterPro" id="IPR017972">
    <property type="entry name" value="Cyt_P450_CS"/>
</dbReference>
<evidence type="ECO:0000256" key="8">
    <source>
        <dbReference type="RuleBase" id="RU000461"/>
    </source>
</evidence>
<keyword evidence="3 7" id="KW-0479">Metal-binding</keyword>
<evidence type="ECO:0000313" key="10">
    <source>
        <dbReference type="Proteomes" id="UP000000268"/>
    </source>
</evidence>
<accession>A8ZM65</accession>
<keyword evidence="10" id="KW-1185">Reference proteome</keyword>
<comment type="similarity">
    <text evidence="1 8">Belongs to the cytochrome P450 family.</text>
</comment>
<reference evidence="9 10" key="1">
    <citation type="journal article" date="2008" name="Proc. Natl. Acad. Sci. U.S.A.">
        <title>Niche adaptation and genome expansion in the chlorophyll d-producing cyanobacterium Acaryochloris marina.</title>
        <authorList>
            <person name="Swingley W.D."/>
            <person name="Chen M."/>
            <person name="Cheung P.C."/>
            <person name="Conrad A.L."/>
            <person name="Dejesa L.C."/>
            <person name="Hao J."/>
            <person name="Honchak B.M."/>
            <person name="Karbach L.E."/>
            <person name="Kurdoglu A."/>
            <person name="Lahiri S."/>
            <person name="Mastrian S.D."/>
            <person name="Miyashita H."/>
            <person name="Page L."/>
            <person name="Ramakrishna P."/>
            <person name="Satoh S."/>
            <person name="Sattley W.M."/>
            <person name="Shimada Y."/>
            <person name="Taylor H.L."/>
            <person name="Tomo T."/>
            <person name="Tsuchiya T."/>
            <person name="Wang Z.T."/>
            <person name="Raymond J."/>
            <person name="Mimuro M."/>
            <person name="Blankenship R.E."/>
            <person name="Touchman J.W."/>
        </authorList>
    </citation>
    <scope>NUCLEOTIDE SEQUENCE [LARGE SCALE GENOMIC DNA]</scope>
    <source>
        <strain evidence="10">MBIC 11017</strain>
        <plasmid evidence="10">Plasmid pREB2</plasmid>
    </source>
</reference>
<dbReference type="KEGG" id="amr:AM1_B0109"/>
<keyword evidence="6 8" id="KW-0503">Monooxygenase</keyword>
<dbReference type="Proteomes" id="UP000000268">
    <property type="component" value="Plasmid pREB2"/>
</dbReference>
<dbReference type="HOGENOM" id="CLU_001570_5_1_3"/>
<evidence type="ECO:0000256" key="6">
    <source>
        <dbReference type="ARBA" id="ARBA00023033"/>
    </source>
</evidence>
<dbReference type="AlphaFoldDB" id="A8ZM65"/>
<evidence type="ECO:0000313" key="9">
    <source>
        <dbReference type="EMBL" id="ABW31834.1"/>
    </source>
</evidence>
<proteinExistence type="inferred from homology"/>
<evidence type="ECO:0000256" key="4">
    <source>
        <dbReference type="ARBA" id="ARBA00023002"/>
    </source>
</evidence>
<evidence type="ECO:0000256" key="1">
    <source>
        <dbReference type="ARBA" id="ARBA00010617"/>
    </source>
</evidence>
<dbReference type="EMBL" id="CP000839">
    <property type="protein sequence ID" value="ABW31834.1"/>
    <property type="molecule type" value="Genomic_DNA"/>
</dbReference>
<sequence length="320" mass="36315">MLGTWKTGEIHDIHQDMSQLTVKVITKVLFGVDITQMALEIGDALESILLQYYHKAQTSFLLPSWVPTPGNLRANRAIEYLNKLVIDIIEQRRESPQDDLLSSLLLAQDEDGSQLSMKELRDEVMTLLLAGHETTATALTWTLMLLAQNPEVAQKLASETQSVLEGRAPGITDLPRLPYTEMVLKESMRLYPPAWALSREVAQDCMIGPYFLKRGTSVFFSQWVVHRDTRFFDNPEQFLPERWQDNLELNLPRCAYFPFGAGPRGCIGQAFSIMEATLILAMILKQNYFKLVPDQAIELLPSITLRPKYGIKMILESSNL</sequence>
<dbReference type="PROSITE" id="PS00086">
    <property type="entry name" value="CYTOCHROME_P450"/>
    <property type="match status" value="1"/>
</dbReference>
<protein>
    <submittedName>
        <fullName evidence="9">Cytochrome P450 family</fullName>
    </submittedName>
</protein>
<feature type="binding site" description="axial binding residue" evidence="7">
    <location>
        <position position="266"/>
    </location>
    <ligand>
        <name>heme</name>
        <dbReference type="ChEBI" id="CHEBI:30413"/>
    </ligand>
    <ligandPart>
        <name>Fe</name>
        <dbReference type="ChEBI" id="CHEBI:18248"/>
    </ligandPart>
</feature>
<keyword evidence="5 7" id="KW-0408">Iron</keyword>
<name>A8ZM65_ACAM1</name>
<dbReference type="GO" id="GO:0020037">
    <property type="term" value="F:heme binding"/>
    <property type="evidence" value="ECO:0007669"/>
    <property type="project" value="InterPro"/>
</dbReference>
<dbReference type="GO" id="GO:0005506">
    <property type="term" value="F:iron ion binding"/>
    <property type="evidence" value="ECO:0007669"/>
    <property type="project" value="InterPro"/>
</dbReference>
<evidence type="ECO:0000256" key="3">
    <source>
        <dbReference type="ARBA" id="ARBA00022723"/>
    </source>
</evidence>
<dbReference type="InterPro" id="IPR001128">
    <property type="entry name" value="Cyt_P450"/>
</dbReference>
<keyword evidence="4 8" id="KW-0560">Oxidoreductase</keyword>
<evidence type="ECO:0000256" key="5">
    <source>
        <dbReference type="ARBA" id="ARBA00023004"/>
    </source>
</evidence>
<dbReference type="InterPro" id="IPR036396">
    <property type="entry name" value="Cyt_P450_sf"/>
</dbReference>
<dbReference type="PRINTS" id="PR00463">
    <property type="entry name" value="EP450I"/>
</dbReference>
<keyword evidence="2 7" id="KW-0349">Heme</keyword>
<organism evidence="9 10">
    <name type="scientific">Acaryochloris marina (strain MBIC 11017)</name>
    <dbReference type="NCBI Taxonomy" id="329726"/>
    <lineage>
        <taxon>Bacteria</taxon>
        <taxon>Bacillati</taxon>
        <taxon>Cyanobacteriota</taxon>
        <taxon>Cyanophyceae</taxon>
        <taxon>Acaryochloridales</taxon>
        <taxon>Acaryochloridaceae</taxon>
        <taxon>Acaryochloris</taxon>
    </lineage>
</organism>
<evidence type="ECO:0000256" key="2">
    <source>
        <dbReference type="ARBA" id="ARBA00022617"/>
    </source>
</evidence>
<dbReference type="PANTHER" id="PTHR24291">
    <property type="entry name" value="CYTOCHROME P450 FAMILY 4"/>
    <property type="match status" value="1"/>
</dbReference>
<dbReference type="InterPro" id="IPR050196">
    <property type="entry name" value="Cytochrome_P450_Monoox"/>
</dbReference>
<dbReference type="Pfam" id="PF00067">
    <property type="entry name" value="p450"/>
    <property type="match status" value="1"/>
</dbReference>
<dbReference type="RefSeq" id="WP_012166986.1">
    <property type="nucleotide sequence ID" value="NC_009927.1"/>
</dbReference>
<dbReference type="PANTHER" id="PTHR24291:SF50">
    <property type="entry name" value="BIFUNCTIONAL ALBAFLAVENONE MONOOXYGENASE_TERPENE SYNTHASE"/>
    <property type="match status" value="1"/>
</dbReference>
<dbReference type="PRINTS" id="PR00385">
    <property type="entry name" value="P450"/>
</dbReference>
<dbReference type="SUPFAM" id="SSF48264">
    <property type="entry name" value="Cytochrome P450"/>
    <property type="match status" value="1"/>
</dbReference>